<dbReference type="RefSeq" id="WP_347497219.1">
    <property type="nucleotide sequence ID" value="NZ_FRCT01000002.1"/>
</dbReference>
<evidence type="ECO:0000313" key="2">
    <source>
        <dbReference type="EMBL" id="SHM21355.1"/>
    </source>
</evidence>
<feature type="transmembrane region" description="Helical" evidence="1">
    <location>
        <begin position="12"/>
        <end position="32"/>
    </location>
</feature>
<dbReference type="AlphaFoldDB" id="A0A1M7GYJ7"/>
<sequence>MQQKTKETLVRLILLFIGLVIAHLGVTLFLLADSGADPFNVMIQGLRLLVIKTGLFVPTHGIVHMFICFLIILILLIVDRSYIKLGTIVCMFCGGPIIDFFTWLLSGLKIGDAVLPVKIAVLIIGCGILAFGMSIVIKSEAGTGPNDLVAVVISDKERYDLQL</sequence>
<feature type="transmembrane region" description="Helical" evidence="1">
    <location>
        <begin position="55"/>
        <end position="78"/>
    </location>
</feature>
<organism evidence="2 3">
    <name type="scientific">Ruminococcus flavefaciens</name>
    <dbReference type="NCBI Taxonomy" id="1265"/>
    <lineage>
        <taxon>Bacteria</taxon>
        <taxon>Bacillati</taxon>
        <taxon>Bacillota</taxon>
        <taxon>Clostridia</taxon>
        <taxon>Eubacteriales</taxon>
        <taxon>Oscillospiraceae</taxon>
        <taxon>Ruminococcus</taxon>
    </lineage>
</organism>
<dbReference type="PANTHER" id="PTHR40078:SF1">
    <property type="entry name" value="INTEGRAL MEMBRANE PROTEIN"/>
    <property type="match status" value="1"/>
</dbReference>
<dbReference type="EMBL" id="FRCT01000002">
    <property type="protein sequence ID" value="SHM21355.1"/>
    <property type="molecule type" value="Genomic_DNA"/>
</dbReference>
<reference evidence="2 3" key="1">
    <citation type="submission" date="2016-11" db="EMBL/GenBank/DDBJ databases">
        <authorList>
            <person name="Jaros S."/>
            <person name="Januszkiewicz K."/>
            <person name="Wedrychowicz H."/>
        </authorList>
    </citation>
    <scope>NUCLEOTIDE SEQUENCE [LARGE SCALE GENOMIC DNA]</scope>
    <source>
        <strain evidence="2 3">Y1</strain>
    </source>
</reference>
<evidence type="ECO:0000256" key="1">
    <source>
        <dbReference type="SAM" id="Phobius"/>
    </source>
</evidence>
<dbReference type="Proteomes" id="UP000184394">
    <property type="component" value="Unassembled WGS sequence"/>
</dbReference>
<proteinExistence type="predicted"/>
<keyword evidence="1" id="KW-0472">Membrane</keyword>
<dbReference type="InterPro" id="IPR038750">
    <property type="entry name" value="YczE/YyaS-like"/>
</dbReference>
<feature type="transmembrane region" description="Helical" evidence="1">
    <location>
        <begin position="117"/>
        <end position="137"/>
    </location>
</feature>
<accession>A0A1M7GYJ7</accession>
<protein>
    <submittedName>
        <fullName evidence="2">Uncharacterized membrane protein YczE</fullName>
    </submittedName>
</protein>
<dbReference type="Pfam" id="PF19700">
    <property type="entry name" value="DUF6198"/>
    <property type="match status" value="1"/>
</dbReference>
<gene>
    <name evidence="2" type="ORF">SAMN04487860_10218</name>
</gene>
<evidence type="ECO:0000313" key="3">
    <source>
        <dbReference type="Proteomes" id="UP000184394"/>
    </source>
</evidence>
<name>A0A1M7GYJ7_RUMFL</name>
<dbReference type="PANTHER" id="PTHR40078">
    <property type="entry name" value="INTEGRAL MEMBRANE PROTEIN-RELATED"/>
    <property type="match status" value="1"/>
</dbReference>
<keyword evidence="1" id="KW-0812">Transmembrane</keyword>
<feature type="transmembrane region" description="Helical" evidence="1">
    <location>
        <begin position="85"/>
        <end position="105"/>
    </location>
</feature>
<keyword evidence="1" id="KW-1133">Transmembrane helix</keyword>